<dbReference type="EMBL" id="JAVYII010000004">
    <property type="protein sequence ID" value="MDT9593606.1"/>
    <property type="molecule type" value="Genomic_DNA"/>
</dbReference>
<feature type="signal peptide" evidence="1">
    <location>
        <begin position="1"/>
        <end position="32"/>
    </location>
</feature>
<keyword evidence="2" id="KW-0378">Hydrolase</keyword>
<comment type="caution">
    <text evidence="2">The sequence shown here is derived from an EMBL/GenBank/DDBJ whole genome shotgun (WGS) entry which is preliminary data.</text>
</comment>
<keyword evidence="1" id="KW-0732">Signal</keyword>
<dbReference type="Gene3D" id="2.70.70.10">
    <property type="entry name" value="Glucose Permease (Domain IIA)"/>
    <property type="match status" value="1"/>
</dbReference>
<dbReference type="SUPFAM" id="SSF51261">
    <property type="entry name" value="Duplicated hybrid motif"/>
    <property type="match status" value="1"/>
</dbReference>
<dbReference type="InterPro" id="IPR011055">
    <property type="entry name" value="Dup_hybrid_motif"/>
</dbReference>
<gene>
    <name evidence="2" type="ORF">RDV89_11050</name>
</gene>
<dbReference type="EC" id="3.4.-.-" evidence="2"/>
<feature type="chain" id="PRO_5045253493" evidence="1">
    <location>
        <begin position="33"/>
        <end position="209"/>
    </location>
</feature>
<organism evidence="2 3">
    <name type="scientific">Nocardioides imazamoxiresistens</name>
    <dbReference type="NCBI Taxonomy" id="3231893"/>
    <lineage>
        <taxon>Bacteria</taxon>
        <taxon>Bacillati</taxon>
        <taxon>Actinomycetota</taxon>
        <taxon>Actinomycetes</taxon>
        <taxon>Propionibacteriales</taxon>
        <taxon>Nocardioidaceae</taxon>
        <taxon>Nocardioides</taxon>
    </lineage>
</organism>
<evidence type="ECO:0000313" key="2">
    <source>
        <dbReference type="EMBL" id="MDT9593606.1"/>
    </source>
</evidence>
<name>A0ABU3PWJ5_9ACTN</name>
<reference evidence="2 3" key="1">
    <citation type="submission" date="2023-08" db="EMBL/GenBank/DDBJ databases">
        <title>Nocardioides seae sp. nov., a bacterium isolated from a soil.</title>
        <authorList>
            <person name="Wang X."/>
        </authorList>
    </citation>
    <scope>NUCLEOTIDE SEQUENCE [LARGE SCALE GENOMIC DNA]</scope>
    <source>
        <strain evidence="2 3">YZH12</strain>
    </source>
</reference>
<dbReference type="GO" id="GO:0016787">
    <property type="term" value="F:hydrolase activity"/>
    <property type="evidence" value="ECO:0007669"/>
    <property type="project" value="UniProtKB-KW"/>
</dbReference>
<accession>A0ABU3PWJ5</accession>
<dbReference type="CDD" id="cd12797">
    <property type="entry name" value="M23_peptidase"/>
    <property type="match status" value="1"/>
</dbReference>
<sequence>MRIRPAALAVAALATTAATTASSALLAPAAHAGGPPVTIEADYDATLTSHPVGHHTANNFRDAETGYPGDWSADYGLAAGTPVRPRLSGPDGLTLTVAKVAPACTNGGGGQGVQVSVGDASGEIGRVAYLHLEDVTVAEGDTVSTDTVLGVVGGDIAYDSSCWTGPHLHLEGFNRSDYSCFIAPETAAPGTPLGRIGGSDVQQRETACP</sequence>
<evidence type="ECO:0000313" key="3">
    <source>
        <dbReference type="Proteomes" id="UP001268542"/>
    </source>
</evidence>
<protein>
    <submittedName>
        <fullName evidence="2">M23 family metallopeptidase</fullName>
        <ecNumber evidence="2">3.4.-.-</ecNumber>
    </submittedName>
</protein>
<proteinExistence type="predicted"/>
<evidence type="ECO:0000256" key="1">
    <source>
        <dbReference type="SAM" id="SignalP"/>
    </source>
</evidence>
<keyword evidence="3" id="KW-1185">Reference proteome</keyword>
<dbReference type="Proteomes" id="UP001268542">
    <property type="component" value="Unassembled WGS sequence"/>
</dbReference>
<dbReference type="RefSeq" id="WP_315733100.1">
    <property type="nucleotide sequence ID" value="NZ_JAVYII010000004.1"/>
</dbReference>